<comment type="caution">
    <text evidence="2">The sequence shown here is derived from an EMBL/GenBank/DDBJ whole genome shotgun (WGS) entry which is preliminary data.</text>
</comment>
<dbReference type="NCBIfam" id="NF033206">
    <property type="entry name" value="ScyE_fam"/>
    <property type="match status" value="1"/>
</dbReference>
<keyword evidence="1" id="KW-0472">Membrane</keyword>
<dbReference type="SUPFAM" id="SSF101898">
    <property type="entry name" value="NHL repeat"/>
    <property type="match status" value="1"/>
</dbReference>
<evidence type="ECO:0000256" key="1">
    <source>
        <dbReference type="SAM" id="Phobius"/>
    </source>
</evidence>
<evidence type="ECO:0000313" key="3">
    <source>
        <dbReference type="Proteomes" id="UP000267223"/>
    </source>
</evidence>
<dbReference type="InterPro" id="IPR048031">
    <property type="entry name" value="ScyD/ScyE-like"/>
</dbReference>
<dbReference type="InterPro" id="IPR011042">
    <property type="entry name" value="6-blade_b-propeller_TolB-like"/>
</dbReference>
<accession>A0A3M9NL42</accession>
<gene>
    <name evidence="2" type="ORF">EFY79_06715</name>
</gene>
<evidence type="ECO:0000313" key="2">
    <source>
        <dbReference type="EMBL" id="RNI37923.1"/>
    </source>
</evidence>
<name>A0A3M9NL42_9BACT</name>
<protein>
    <submittedName>
        <fullName evidence="2">ScyD/ScyE family protein</fullName>
    </submittedName>
</protein>
<dbReference type="AlphaFoldDB" id="A0A3M9NL42"/>
<sequence>MNFGPEFFLIKPIYNAVLANISSRIFWVIPFYLEIFTIKYNNMKHFRMNGFNRKIPMLVVVAAVFIMFAGCSKGHDVPKLEIQTVATGLAGPMGVDVDHRGNIWVSESGSFRTPPDPKLGTHNDNGKVVVITKSGKQYDAIVNLETYQNVHSHQLQGTVHILLDGNTLYVLSGDHLYMANVSHWNPGDKPMDATSLPSENVAAVISAIPSPNNPENDSHPYNLTKGPDGDLYISDAGANAIVHRKGPNNYSILAEIPAIPNPLFNGGAGIGGPFVQPVPTSIKFDGKDFLVTTLTGFPFPSGQAIVYRVSMSGQVSVYQKGFTMLVDQAEGHFSTHIVVQFASSFSLATEYAPNSGALIWVNGTDSEVLAQGLNQPVGIKQVDSYTWYVTSLGDGSVLKVTYY</sequence>
<proteinExistence type="predicted"/>
<keyword evidence="1" id="KW-1133">Transmembrane helix</keyword>
<dbReference type="Proteomes" id="UP000267223">
    <property type="component" value="Unassembled WGS sequence"/>
</dbReference>
<organism evidence="2 3">
    <name type="scientific">Hanamia caeni</name>
    <dbReference type="NCBI Taxonomy" id="2294116"/>
    <lineage>
        <taxon>Bacteria</taxon>
        <taxon>Pseudomonadati</taxon>
        <taxon>Bacteroidota</taxon>
        <taxon>Chitinophagia</taxon>
        <taxon>Chitinophagales</taxon>
        <taxon>Chitinophagaceae</taxon>
        <taxon>Hanamia</taxon>
    </lineage>
</organism>
<feature type="transmembrane region" description="Helical" evidence="1">
    <location>
        <begin position="12"/>
        <end position="33"/>
    </location>
</feature>
<reference evidence="2 3" key="1">
    <citation type="submission" date="2018-11" db="EMBL/GenBank/DDBJ databases">
        <title>Draft genome sequence of Ferruginibacter sp. BO-59.</title>
        <authorList>
            <person name="Im W.T."/>
        </authorList>
    </citation>
    <scope>NUCLEOTIDE SEQUENCE [LARGE SCALE GENOMIC DNA]</scope>
    <source>
        <strain evidence="2 3">BO-59</strain>
    </source>
</reference>
<feature type="transmembrane region" description="Helical" evidence="1">
    <location>
        <begin position="54"/>
        <end position="70"/>
    </location>
</feature>
<keyword evidence="1" id="KW-0812">Transmembrane</keyword>
<dbReference type="EMBL" id="RJJR01000004">
    <property type="protein sequence ID" value="RNI37923.1"/>
    <property type="molecule type" value="Genomic_DNA"/>
</dbReference>
<keyword evidence="3" id="KW-1185">Reference proteome</keyword>
<dbReference type="Gene3D" id="2.120.10.30">
    <property type="entry name" value="TolB, C-terminal domain"/>
    <property type="match status" value="1"/>
</dbReference>